<dbReference type="Gene3D" id="2.40.270.10">
    <property type="entry name" value="DNA-directed RNA polymerase, subunit 2, domain 6"/>
    <property type="match status" value="1"/>
</dbReference>
<dbReference type="FunFam" id="3.90.1800.10:FF:000001">
    <property type="entry name" value="DNA-directed RNA polymerase subunit beta"/>
    <property type="match status" value="1"/>
</dbReference>
<dbReference type="PANTHER" id="PTHR20856">
    <property type="entry name" value="DNA-DIRECTED RNA POLYMERASE I SUBUNIT 2"/>
    <property type="match status" value="1"/>
</dbReference>
<evidence type="ECO:0000256" key="10">
    <source>
        <dbReference type="SAM" id="MobiDB-lite"/>
    </source>
</evidence>
<accession>A0A926D5D8</accession>
<evidence type="ECO:0000256" key="6">
    <source>
        <dbReference type="ARBA" id="ARBA00048552"/>
    </source>
</evidence>
<dbReference type="Gene3D" id="3.90.1100.10">
    <property type="match status" value="2"/>
</dbReference>
<dbReference type="InterPro" id="IPR037034">
    <property type="entry name" value="RNA_pol_Rpb2_2_sf"/>
</dbReference>
<evidence type="ECO:0000259" key="12">
    <source>
        <dbReference type="Pfam" id="PF04560"/>
    </source>
</evidence>
<dbReference type="Gene3D" id="3.90.1800.10">
    <property type="entry name" value="RNA polymerase alpha subunit dimerisation domain"/>
    <property type="match status" value="1"/>
</dbReference>
<evidence type="ECO:0000259" key="11">
    <source>
        <dbReference type="Pfam" id="PF00562"/>
    </source>
</evidence>
<feature type="domain" description="RNA polymerase Rpb2" evidence="12">
    <location>
        <begin position="1088"/>
        <end position="1163"/>
    </location>
</feature>
<dbReference type="Pfam" id="PF00562">
    <property type="entry name" value="RNA_pol_Rpb2_6"/>
    <property type="match status" value="1"/>
</dbReference>
<dbReference type="Pfam" id="PF04560">
    <property type="entry name" value="RNA_pol_Rpb2_7"/>
    <property type="match status" value="1"/>
</dbReference>
<keyword evidence="18" id="KW-1185">Reference proteome</keyword>
<dbReference type="RefSeq" id="WP_249317952.1">
    <property type="nucleotide sequence ID" value="NZ_JACRSN010000002.1"/>
</dbReference>
<feature type="domain" description="RNA polymerase Rpb2" evidence="13">
    <location>
        <begin position="355"/>
        <end position="432"/>
    </location>
</feature>
<name>A0A926D5D8_9FIRM</name>
<dbReference type="InterPro" id="IPR037033">
    <property type="entry name" value="DNA-dir_RNAP_su2_hyb_sf"/>
</dbReference>
<evidence type="ECO:0000256" key="7">
    <source>
        <dbReference type="HAMAP-Rule" id="MF_01321"/>
    </source>
</evidence>
<sequence>MVNVKPVQLGKNTRMSFARIDEVLDMPNLIEVQKSSYRWFLDEGLKEVFQDVSGITDYTGNLVLDFIDYRLDDTPNYSVAECKERDATYATALRVQTRLLNKESGEIKESEVFMGDFPLMTESGTFVINGAERVIVSQLVRSPGVYYKMEYDKTGKELFSATVIPNRGAWLEYENDANDVFYVRIDKNRKIPVTVFIRALGLGTDEEIHEYFGDDDRINATIEKDPCKNTEEALFEVYRKLRPSEPPTIESAQSHINGLFFDARRYDLSRVGRYKYNKKLNLAGRITGQELTRPIANPLTGEVMAEAGEVISREKAKEIDDAGVSTAFVLVGEREVKVVSNGMVDINDFVGFDAKTECGINERVRFSVLAEILDACEDDDALREMIRTRADELVPKHIIIDDIFSSINYMNCLAVGLGTTDDIDHLGNRRIRSVGELLQNQFRIGFSRLERVIRERMTLQAQDLDALTPHSLINIRPVVAAIKEFFGSSPLSQFMDQTNPLAELTHKRRLSALGPGGLSRDRAGFEVRDVHYSHYGRMCPIETPEGPNIGLISYLATFARINEYGFIEAPFRRVDKETGIVTDEVVYMTADVEDEYIVAQANEPLDENHRFKNAKVNARYRDGFLETESSRADFMDVSPRMVVSVATAMIPFLENDDANRALMGSNMQRQAVPLLKTESPIVGTGMEYKAGVDSGVCVLAKRPGIVQSVSADEVTVLADNGTTDVYTITKFMRSNQSTCINQIPVVERGQVLKEGDVIADGPAIKNGEISLGKNALIGFMTWEGYNYEDAVLINEKIVRDDVYTSIHMEEYEIESRDTKLGPEEITRDIPNVNEDLLRDLDENGIIRIGADVRAGDILVGKVTPKGETELTAEERLLRAIFGEKAREVRDTSLRVPHGEYGTVVDVKVFTRENSHDELSPGVNKVVRCYIAQKRKISVGDKMAGRHGNKGVVSRILPEEEMPFLPDGTPLDIVLNPLGVPSRMNIGQVLEVHLGMAAKALGWKIMTPVFDGAHEDDIRECFRKAGMREDGKFILRDGRTGEYFDNPVTVGYMYYLKLHHLVDDKIHARSTGPYSLVTQQPLGGKAQFGGQRFGEMEVWALEAYGAAYTLQEILTVKSDDVVGRVKTYESIVKGQNIPKPGVPESFKVLIKELQSLGLDVKVLDKNAEEIDLKRNFDDDDINFTQAEDLFDEPGIADNLDGYSLEGDDVFEADDEEDDDLFDMDDDFDDDKTED</sequence>
<dbReference type="GO" id="GO:0003899">
    <property type="term" value="F:DNA-directed RNA polymerase activity"/>
    <property type="evidence" value="ECO:0007669"/>
    <property type="project" value="UniProtKB-UniRule"/>
</dbReference>
<dbReference type="InterPro" id="IPR007642">
    <property type="entry name" value="RNA_pol_Rpb2_2"/>
</dbReference>
<dbReference type="Pfam" id="PF04565">
    <property type="entry name" value="RNA_pol_Rpb2_3"/>
    <property type="match status" value="1"/>
</dbReference>
<dbReference type="EMBL" id="JACRSN010000002">
    <property type="protein sequence ID" value="MBC8532735.1"/>
    <property type="molecule type" value="Genomic_DNA"/>
</dbReference>
<evidence type="ECO:0000256" key="3">
    <source>
        <dbReference type="ARBA" id="ARBA00022679"/>
    </source>
</evidence>
<comment type="catalytic activity">
    <reaction evidence="6 7 9">
        <text>RNA(n) + a ribonucleoside 5'-triphosphate = RNA(n+1) + diphosphate</text>
        <dbReference type="Rhea" id="RHEA:21248"/>
        <dbReference type="Rhea" id="RHEA-COMP:14527"/>
        <dbReference type="Rhea" id="RHEA-COMP:17342"/>
        <dbReference type="ChEBI" id="CHEBI:33019"/>
        <dbReference type="ChEBI" id="CHEBI:61557"/>
        <dbReference type="ChEBI" id="CHEBI:140395"/>
        <dbReference type="EC" id="2.7.7.6"/>
    </reaction>
</comment>
<evidence type="ECO:0000256" key="5">
    <source>
        <dbReference type="ARBA" id="ARBA00023163"/>
    </source>
</evidence>
<dbReference type="InterPro" id="IPR015712">
    <property type="entry name" value="DNA-dir_RNA_pol_su2"/>
</dbReference>
<dbReference type="CDD" id="cd00653">
    <property type="entry name" value="RNA_pol_B_RPB2"/>
    <property type="match status" value="1"/>
</dbReference>
<dbReference type="SUPFAM" id="SSF64484">
    <property type="entry name" value="beta and beta-prime subunits of DNA dependent RNA-polymerase"/>
    <property type="match status" value="1"/>
</dbReference>
<dbReference type="InterPro" id="IPR010243">
    <property type="entry name" value="RNA_pol_bsu_bac"/>
</dbReference>
<dbReference type="Pfam" id="PF04563">
    <property type="entry name" value="RNA_pol_Rpb2_1"/>
    <property type="match status" value="1"/>
</dbReference>
<evidence type="ECO:0000256" key="1">
    <source>
        <dbReference type="ARBA" id="ARBA00004026"/>
    </source>
</evidence>
<evidence type="ECO:0000259" key="13">
    <source>
        <dbReference type="Pfam" id="PF04561"/>
    </source>
</evidence>
<dbReference type="PROSITE" id="PS01166">
    <property type="entry name" value="RNA_POL_BETA"/>
    <property type="match status" value="1"/>
</dbReference>
<dbReference type="HAMAP" id="MF_01321">
    <property type="entry name" value="RNApol_bact_RpoB"/>
    <property type="match status" value="1"/>
</dbReference>
<evidence type="ECO:0000313" key="18">
    <source>
        <dbReference type="Proteomes" id="UP000651482"/>
    </source>
</evidence>
<keyword evidence="2 7" id="KW-0240">DNA-directed RNA polymerase</keyword>
<dbReference type="GO" id="GO:0032549">
    <property type="term" value="F:ribonucleoside binding"/>
    <property type="evidence" value="ECO:0007669"/>
    <property type="project" value="InterPro"/>
</dbReference>
<keyword evidence="4 7" id="KW-0548">Nucleotidyltransferase</keyword>
<dbReference type="NCBIfam" id="NF001616">
    <property type="entry name" value="PRK00405.1"/>
    <property type="match status" value="1"/>
</dbReference>
<comment type="caution">
    <text evidence="17">The sequence shown here is derived from an EMBL/GenBank/DDBJ whole genome shotgun (WGS) entry which is preliminary data.</text>
</comment>
<feature type="domain" description="RNA polymerase Rpb2" evidence="13">
    <location>
        <begin position="141"/>
        <end position="284"/>
    </location>
</feature>
<dbReference type="Pfam" id="PF04561">
    <property type="entry name" value="RNA_pol_Rpb2_2"/>
    <property type="match status" value="2"/>
</dbReference>
<organism evidence="17 18">
    <name type="scientific">Yeguia hominis</name>
    <dbReference type="NCBI Taxonomy" id="2763662"/>
    <lineage>
        <taxon>Bacteria</taxon>
        <taxon>Bacillati</taxon>
        <taxon>Bacillota</taxon>
        <taxon>Clostridia</taxon>
        <taxon>Eubacteriales</taxon>
        <taxon>Yeguiaceae</taxon>
        <taxon>Yeguia</taxon>
    </lineage>
</organism>
<evidence type="ECO:0000256" key="8">
    <source>
        <dbReference type="RuleBase" id="RU000434"/>
    </source>
</evidence>
<evidence type="ECO:0000256" key="4">
    <source>
        <dbReference type="ARBA" id="ARBA00022695"/>
    </source>
</evidence>
<dbReference type="InterPro" id="IPR007120">
    <property type="entry name" value="DNA-dir_RNAP_su2_dom"/>
</dbReference>
<feature type="domain" description="RNA polymerase beta subunit protrusion" evidence="14">
    <location>
        <begin position="29"/>
        <end position="478"/>
    </location>
</feature>
<dbReference type="InterPro" id="IPR007121">
    <property type="entry name" value="RNA_pol_bsu_CS"/>
</dbReference>
<dbReference type="Gene3D" id="2.40.50.100">
    <property type="match status" value="1"/>
</dbReference>
<dbReference type="NCBIfam" id="TIGR02013">
    <property type="entry name" value="rpoB"/>
    <property type="match status" value="1"/>
</dbReference>
<evidence type="ECO:0000259" key="16">
    <source>
        <dbReference type="Pfam" id="PF10385"/>
    </source>
</evidence>
<comment type="similarity">
    <text evidence="7 8">Belongs to the RNA polymerase beta chain family.</text>
</comment>
<feature type="domain" description="RNA polymerase Rpb2" evidence="15">
    <location>
        <begin position="493"/>
        <end position="561"/>
    </location>
</feature>
<dbReference type="EC" id="2.7.7.6" evidence="7 9"/>
<evidence type="ECO:0000259" key="14">
    <source>
        <dbReference type="Pfam" id="PF04563"/>
    </source>
</evidence>
<evidence type="ECO:0000256" key="9">
    <source>
        <dbReference type="RuleBase" id="RU363031"/>
    </source>
</evidence>
<feature type="domain" description="DNA-directed RNA polymerase subunit 2 hybrid-binding" evidence="11">
    <location>
        <begin position="700"/>
        <end position="1086"/>
    </location>
</feature>
<dbReference type="Pfam" id="PF10385">
    <property type="entry name" value="RNA_pol_Rpb2_45"/>
    <property type="match status" value="1"/>
</dbReference>
<dbReference type="GO" id="GO:0003677">
    <property type="term" value="F:DNA binding"/>
    <property type="evidence" value="ECO:0007669"/>
    <property type="project" value="UniProtKB-UniRule"/>
</dbReference>
<comment type="function">
    <text evidence="1 7 9">DNA-dependent RNA polymerase catalyzes the transcription of DNA into RNA using the four ribonucleoside triphosphates as substrates.</text>
</comment>
<gene>
    <name evidence="7 17" type="primary">rpoB</name>
    <name evidence="17" type="ORF">IAG03_01695</name>
</gene>
<comment type="subunit">
    <text evidence="7 9">The RNAP catalytic core consists of 2 alpha, 1 beta, 1 beta' and 1 omega subunit. When a sigma factor is associated with the core the holoenzyme is formed, which can initiate transcription.</text>
</comment>
<dbReference type="InterPro" id="IPR014724">
    <property type="entry name" value="RNA_pol_RPB2_OB-fold"/>
</dbReference>
<evidence type="ECO:0000256" key="2">
    <source>
        <dbReference type="ARBA" id="ARBA00022478"/>
    </source>
</evidence>
<dbReference type="Gene3D" id="2.40.50.150">
    <property type="match status" value="1"/>
</dbReference>
<dbReference type="Proteomes" id="UP000651482">
    <property type="component" value="Unassembled WGS sequence"/>
</dbReference>
<dbReference type="GO" id="GO:0000428">
    <property type="term" value="C:DNA-directed RNA polymerase complex"/>
    <property type="evidence" value="ECO:0007669"/>
    <property type="project" value="UniProtKB-KW"/>
</dbReference>
<proteinExistence type="inferred from homology"/>
<keyword evidence="3 7" id="KW-0808">Transferase</keyword>
<keyword evidence="5 7" id="KW-0804">Transcription</keyword>
<dbReference type="GO" id="GO:0006351">
    <property type="term" value="P:DNA-templated transcription"/>
    <property type="evidence" value="ECO:0007669"/>
    <property type="project" value="UniProtKB-UniRule"/>
</dbReference>
<dbReference type="InterPro" id="IPR007644">
    <property type="entry name" value="RNA_pol_bsu_protrusion"/>
</dbReference>
<feature type="region of interest" description="Disordered" evidence="10">
    <location>
        <begin position="1212"/>
        <end position="1233"/>
    </location>
</feature>
<dbReference type="AlphaFoldDB" id="A0A926D5D8"/>
<evidence type="ECO:0000313" key="17">
    <source>
        <dbReference type="EMBL" id="MBC8532735.1"/>
    </source>
</evidence>
<feature type="domain" description="DNA-directed RNA polymerase beta subunit external 1" evidence="16">
    <location>
        <begin position="571"/>
        <end position="638"/>
    </location>
</feature>
<reference evidence="17" key="1">
    <citation type="submission" date="2020-08" db="EMBL/GenBank/DDBJ databases">
        <title>Genome public.</title>
        <authorList>
            <person name="Liu C."/>
            <person name="Sun Q."/>
        </authorList>
    </citation>
    <scope>NUCLEOTIDE SEQUENCE</scope>
    <source>
        <strain evidence="17">NSJ-40</strain>
    </source>
</reference>
<protein>
    <recommendedName>
        <fullName evidence="7 9">DNA-directed RNA polymerase subunit beta</fullName>
        <shortName evidence="7">RNAP subunit beta</shortName>
        <ecNumber evidence="7 9">2.7.7.6</ecNumber>
    </recommendedName>
    <alternativeName>
        <fullName evidence="7">RNA polymerase subunit beta</fullName>
    </alternativeName>
    <alternativeName>
        <fullName evidence="7">Transcriptase subunit beta</fullName>
    </alternativeName>
</protein>
<dbReference type="InterPro" id="IPR007641">
    <property type="entry name" value="RNA_pol_Rpb2_7"/>
</dbReference>
<evidence type="ECO:0000259" key="15">
    <source>
        <dbReference type="Pfam" id="PF04565"/>
    </source>
</evidence>
<dbReference type="InterPro" id="IPR019462">
    <property type="entry name" value="DNA-dir_RNA_pol_bsu_external_1"/>
</dbReference>
<dbReference type="Gene3D" id="3.90.1110.10">
    <property type="entry name" value="RNA polymerase Rpb2, domain 2"/>
    <property type="match status" value="1"/>
</dbReference>
<dbReference type="InterPro" id="IPR007645">
    <property type="entry name" value="RNA_pol_Rpb2_3"/>
</dbReference>